<evidence type="ECO:0000256" key="2">
    <source>
        <dbReference type="SAM" id="Phobius"/>
    </source>
</evidence>
<dbReference type="AlphaFoldDB" id="A0A1H6RMA6"/>
<feature type="transmembrane region" description="Helical" evidence="2">
    <location>
        <begin position="12"/>
        <end position="32"/>
    </location>
</feature>
<dbReference type="Gene3D" id="1.10.287.1490">
    <property type="match status" value="1"/>
</dbReference>
<feature type="coiled-coil region" evidence="1">
    <location>
        <begin position="66"/>
        <end position="173"/>
    </location>
</feature>
<keyword evidence="2" id="KW-0812">Transmembrane</keyword>
<sequence>MELNQSNPRNSGLKAAIVVLALLLMGSLAYVYKLNQDKSDVDSSLSKTMTEKEKFQAELEAKITEYDAAIADNTALKGELEEEQAKIVELLEKIKKSDGSIAELSKYKNEYVKLKREMDNLIAENNTLKEANVGLTKNLDSTTVLLSNAKTANDTLAAKNENLSKTVEKAQKLSVLNLTTLAVKQRSSGKQVDTDKATRADVLKISFTIAENQVAKTGDRLYYVQVIDSKNNVLGEKKTETFGSTYLPYSFQKTVKYENKTVQVQEDLPVKNITAGSYFVNVFDKNGELVSKNSFQLR</sequence>
<keyword evidence="2" id="KW-1133">Transmembrane helix</keyword>
<proteinExistence type="predicted"/>
<dbReference type="Proteomes" id="UP000199702">
    <property type="component" value="Unassembled WGS sequence"/>
</dbReference>
<accession>A0A1H6RMA6</accession>
<dbReference type="EMBL" id="FNYA01000002">
    <property type="protein sequence ID" value="SEI56883.1"/>
    <property type="molecule type" value="Genomic_DNA"/>
</dbReference>
<dbReference type="STRING" id="402734.SAMN05660918_0972"/>
<gene>
    <name evidence="3" type="ORF">SAMN05660918_0972</name>
</gene>
<organism evidence="3 4">
    <name type="scientific">Flavobacterium terrigena</name>
    <dbReference type="NCBI Taxonomy" id="402734"/>
    <lineage>
        <taxon>Bacteria</taxon>
        <taxon>Pseudomonadati</taxon>
        <taxon>Bacteroidota</taxon>
        <taxon>Flavobacteriia</taxon>
        <taxon>Flavobacteriales</taxon>
        <taxon>Flavobacteriaceae</taxon>
        <taxon>Flavobacterium</taxon>
    </lineage>
</organism>
<keyword evidence="4" id="KW-1185">Reference proteome</keyword>
<name>A0A1H6RMA6_9FLAO</name>
<keyword evidence="2" id="KW-0472">Membrane</keyword>
<protein>
    <submittedName>
        <fullName evidence="3">Uncharacterized protein</fullName>
    </submittedName>
</protein>
<dbReference type="RefSeq" id="WP_091308966.1">
    <property type="nucleotide sequence ID" value="NZ_CBCSJU010000005.1"/>
</dbReference>
<evidence type="ECO:0000256" key="1">
    <source>
        <dbReference type="SAM" id="Coils"/>
    </source>
</evidence>
<evidence type="ECO:0000313" key="3">
    <source>
        <dbReference type="EMBL" id="SEI56883.1"/>
    </source>
</evidence>
<reference evidence="4" key="1">
    <citation type="submission" date="2016-10" db="EMBL/GenBank/DDBJ databases">
        <authorList>
            <person name="Varghese N."/>
            <person name="Submissions S."/>
        </authorList>
    </citation>
    <scope>NUCLEOTIDE SEQUENCE [LARGE SCALE GENOMIC DNA]</scope>
    <source>
        <strain evidence="4">DSM 17934</strain>
    </source>
</reference>
<evidence type="ECO:0000313" key="4">
    <source>
        <dbReference type="Proteomes" id="UP000199702"/>
    </source>
</evidence>
<keyword evidence="1" id="KW-0175">Coiled coil</keyword>
<dbReference type="OrthoDB" id="1115172at2"/>